<dbReference type="AlphaFoldDB" id="A0A7X6M9Y2"/>
<feature type="transmembrane region" description="Helical" evidence="1">
    <location>
        <begin position="182"/>
        <end position="201"/>
    </location>
</feature>
<dbReference type="RefSeq" id="WP_061083289.1">
    <property type="nucleotide sequence ID" value="NZ_JAAXPG010000004.1"/>
</dbReference>
<dbReference type="EMBL" id="JAAXPG010000004">
    <property type="protein sequence ID" value="NKY97311.1"/>
    <property type="molecule type" value="Genomic_DNA"/>
</dbReference>
<keyword evidence="1" id="KW-0472">Membrane</keyword>
<keyword evidence="1" id="KW-0812">Transmembrane</keyword>
<feature type="transmembrane region" description="Helical" evidence="1">
    <location>
        <begin position="20"/>
        <end position="40"/>
    </location>
</feature>
<name>A0A7X6M9Y2_9ACTN</name>
<evidence type="ECO:0000256" key="1">
    <source>
        <dbReference type="SAM" id="Phobius"/>
    </source>
</evidence>
<proteinExistence type="predicted"/>
<feature type="transmembrane region" description="Helical" evidence="1">
    <location>
        <begin position="149"/>
        <end position="170"/>
    </location>
</feature>
<protein>
    <submittedName>
        <fullName evidence="2">Uncharacterized protein</fullName>
    </submittedName>
</protein>
<evidence type="ECO:0000313" key="3">
    <source>
        <dbReference type="Proteomes" id="UP000553209"/>
    </source>
</evidence>
<accession>A0A7X6M9Y2</accession>
<sequence>MHQPPNARVPSYTDLYGPGFGVMMVCWITSFLLLVILAVVKGLHVVMRDLVWFGVDPAWADAAATFSDTLGTALLVPLPVFNVLALFLTASLDAVHPKNLPPWTTREQLREARILSSSAVMGGDPWTNFLARVHAGVHLRSFGLVLPRWGLIGCLALNGLMIGNSVFLLVRGFRNEDPTLMAIGLNNISLFAGFAVFALALRARRQRMRTFCDRYDATQGRVVR</sequence>
<reference evidence="2 3" key="1">
    <citation type="submission" date="2020-04" db="EMBL/GenBank/DDBJ databases">
        <title>MicrobeNet Type strains.</title>
        <authorList>
            <person name="Nicholson A.C."/>
        </authorList>
    </citation>
    <scope>NUCLEOTIDE SEQUENCE [LARGE SCALE GENOMIC DNA]</scope>
    <source>
        <strain evidence="2 3">ATCC 23612</strain>
    </source>
</reference>
<keyword evidence="3" id="KW-1185">Reference proteome</keyword>
<gene>
    <name evidence="2" type="ORF">HGB44_06440</name>
</gene>
<comment type="caution">
    <text evidence="2">The sequence shown here is derived from an EMBL/GenBank/DDBJ whole genome shotgun (WGS) entry which is preliminary data.</text>
</comment>
<keyword evidence="1" id="KW-1133">Transmembrane helix</keyword>
<evidence type="ECO:0000313" key="2">
    <source>
        <dbReference type="EMBL" id="NKY97311.1"/>
    </source>
</evidence>
<organism evidence="2 3">
    <name type="scientific">Nocardiopsis alborubida</name>
    <dbReference type="NCBI Taxonomy" id="146802"/>
    <lineage>
        <taxon>Bacteria</taxon>
        <taxon>Bacillati</taxon>
        <taxon>Actinomycetota</taxon>
        <taxon>Actinomycetes</taxon>
        <taxon>Streptosporangiales</taxon>
        <taxon>Nocardiopsidaceae</taxon>
        <taxon>Nocardiopsis</taxon>
    </lineage>
</organism>
<dbReference type="Proteomes" id="UP000553209">
    <property type="component" value="Unassembled WGS sequence"/>
</dbReference>